<feature type="region of interest" description="Disordered" evidence="1">
    <location>
        <begin position="1"/>
        <end position="181"/>
    </location>
</feature>
<organism evidence="2 3">
    <name type="scientific">Penicillium canariense</name>
    <dbReference type="NCBI Taxonomy" id="189055"/>
    <lineage>
        <taxon>Eukaryota</taxon>
        <taxon>Fungi</taxon>
        <taxon>Dikarya</taxon>
        <taxon>Ascomycota</taxon>
        <taxon>Pezizomycotina</taxon>
        <taxon>Eurotiomycetes</taxon>
        <taxon>Eurotiomycetidae</taxon>
        <taxon>Eurotiales</taxon>
        <taxon>Aspergillaceae</taxon>
        <taxon>Penicillium</taxon>
    </lineage>
</organism>
<dbReference type="AlphaFoldDB" id="A0A9W9IH30"/>
<feature type="compositionally biased region" description="Low complexity" evidence="1">
    <location>
        <begin position="102"/>
        <end position="127"/>
    </location>
</feature>
<feature type="compositionally biased region" description="Polar residues" evidence="1">
    <location>
        <begin position="635"/>
        <end position="655"/>
    </location>
</feature>
<reference evidence="2" key="2">
    <citation type="journal article" date="2023" name="IMA Fungus">
        <title>Comparative genomic study of the Penicillium genus elucidates a diverse pangenome and 15 lateral gene transfer events.</title>
        <authorList>
            <person name="Petersen C."/>
            <person name="Sorensen T."/>
            <person name="Nielsen M.R."/>
            <person name="Sondergaard T.E."/>
            <person name="Sorensen J.L."/>
            <person name="Fitzpatrick D.A."/>
            <person name="Frisvad J.C."/>
            <person name="Nielsen K.L."/>
        </authorList>
    </citation>
    <scope>NUCLEOTIDE SEQUENCE</scope>
    <source>
        <strain evidence="2">IBT 26290</strain>
    </source>
</reference>
<sequence>MADDSRQPCRRRRSSISERIQRALHGDRSDKVRSVPTSITISGLTGSKKHQRFTSGYNTAQQQGSQSQVQPQTRDGTLPQAEAANAHDTSAGFSLQDETVRSSRTYSSQTSRLPSTSTPGSSPSVRPVRSKDEETALQHPATPEAKKKLKDEDNTICSSPTWKDTVHQERRATKRLETERKDLEKRLIQLEKSQARLESGIHERNSRRLTKKQPLDGSQRSSSANSDRPRSARSFTAFFSGSRRSSQSRASSASGNDRRRSSDSGYQAEGSPPTLPLLLPERFGTAVSRELATRHGTTLIPTHQLQHSPRPLHHTPAKSDDLRENWKMAEAWQKQNGGWESGDNLTSYQEDLGAAAGAHPVADTFRGRDNPHPYTPPTHPPPGDLDRERFTASLRHERKVSETAQPPVSRTPQGTAADLSIPRLMRKSPQSQSHPQSAEPSSTRVATARQLNDLAHAHPESAQSPSNVKVLPLSASVPGNSIGAVPKKRRGDPSLHVHQKGYKSSPLSLNSFTTNDIDWKKEGKTPAAPTPPRYNYELVPQPLRVNNYDEPRGRNRQHPSTLPSEMVQTQAKENTRDDHRQSLKGPIDIPAGNVKPHQQRWNPRPMAFDKPQPITADVRPPSTVIPPQKHPGRQSALSENSPYGRTGNESQQIPTILTTKAPATRSQELVPWAHHLATEMPGSISSPNVLNGRGHSRSSSGASSYDTADEEVLDTPNHPADRKGHSHTMPPREPTRPSPPTQYSPPPTREIQITPPSLYGNPPVARDGVIAMMRRTPVQEVTQPQQDQLVAKLFVICCHCRFWHDLPSELYATLACSERLPSESRLVRTFPRRSSLGRRTSLRKSVFGGISADQAVRRLSRGKQGSSAHMQIAKGGAQSGEPALAQVAPLQCCWCGHSMTRSCCQGWTTLVQMRERHH</sequence>
<reference evidence="2" key="1">
    <citation type="submission" date="2022-11" db="EMBL/GenBank/DDBJ databases">
        <authorList>
            <person name="Petersen C."/>
        </authorList>
    </citation>
    <scope>NUCLEOTIDE SEQUENCE</scope>
    <source>
        <strain evidence="2">IBT 26290</strain>
    </source>
</reference>
<gene>
    <name evidence="2" type="ORF">N7482_001393</name>
</gene>
<evidence type="ECO:0000313" key="2">
    <source>
        <dbReference type="EMBL" id="KAJ5175516.1"/>
    </source>
</evidence>
<feature type="compositionally biased region" description="Polar residues" evidence="1">
    <location>
        <begin position="35"/>
        <end position="45"/>
    </location>
</feature>
<comment type="caution">
    <text evidence="2">The sequence shown here is derived from an EMBL/GenBank/DDBJ whole genome shotgun (WGS) entry which is preliminary data.</text>
</comment>
<name>A0A9W9IH30_9EURO</name>
<feature type="compositionally biased region" description="Pro residues" evidence="1">
    <location>
        <begin position="373"/>
        <end position="383"/>
    </location>
</feature>
<evidence type="ECO:0000313" key="3">
    <source>
        <dbReference type="Proteomes" id="UP001149163"/>
    </source>
</evidence>
<evidence type="ECO:0000256" key="1">
    <source>
        <dbReference type="SAM" id="MobiDB-lite"/>
    </source>
</evidence>
<feature type="compositionally biased region" description="Low complexity" evidence="1">
    <location>
        <begin position="237"/>
        <end position="255"/>
    </location>
</feature>
<feature type="compositionally biased region" description="Basic and acidic residues" evidence="1">
    <location>
        <begin position="15"/>
        <end position="33"/>
    </location>
</feature>
<dbReference type="RefSeq" id="XP_056547124.1">
    <property type="nucleotide sequence ID" value="XM_056683518.1"/>
</dbReference>
<feature type="region of interest" description="Disordered" evidence="1">
    <location>
        <begin position="426"/>
        <end position="445"/>
    </location>
</feature>
<feature type="compositionally biased region" description="Polar residues" evidence="1">
    <location>
        <begin position="558"/>
        <end position="572"/>
    </location>
</feature>
<dbReference type="Proteomes" id="UP001149163">
    <property type="component" value="Unassembled WGS sequence"/>
</dbReference>
<feature type="compositionally biased region" description="Polar residues" evidence="1">
    <location>
        <begin position="216"/>
        <end position="226"/>
    </location>
</feature>
<dbReference type="GeneID" id="81422694"/>
<feature type="region of interest" description="Disordered" evidence="1">
    <location>
        <begin position="196"/>
        <end position="281"/>
    </location>
</feature>
<protein>
    <submittedName>
        <fullName evidence="2">Uncharacterized protein</fullName>
    </submittedName>
</protein>
<feature type="compositionally biased region" description="Basic and acidic residues" evidence="1">
    <location>
        <begin position="164"/>
        <end position="181"/>
    </location>
</feature>
<feature type="region of interest" description="Disordered" evidence="1">
    <location>
        <begin position="361"/>
        <end position="419"/>
    </location>
</feature>
<feature type="compositionally biased region" description="Polar residues" evidence="1">
    <location>
        <begin position="505"/>
        <end position="516"/>
    </location>
</feature>
<feature type="compositionally biased region" description="Polar residues" evidence="1">
    <location>
        <begin position="428"/>
        <end position="445"/>
    </location>
</feature>
<feature type="compositionally biased region" description="Basic and acidic residues" evidence="1">
    <location>
        <begin position="144"/>
        <end position="153"/>
    </location>
</feature>
<proteinExistence type="predicted"/>
<feature type="compositionally biased region" description="Low complexity" evidence="1">
    <location>
        <begin position="61"/>
        <end position="72"/>
    </location>
</feature>
<feature type="region of interest" description="Disordered" evidence="1">
    <location>
        <begin position="479"/>
        <end position="655"/>
    </location>
</feature>
<dbReference type="OrthoDB" id="5386674at2759"/>
<keyword evidence="3" id="KW-1185">Reference proteome</keyword>
<feature type="compositionally biased region" description="Pro residues" evidence="1">
    <location>
        <begin position="736"/>
        <end position="748"/>
    </location>
</feature>
<feature type="compositionally biased region" description="Polar residues" evidence="1">
    <location>
        <begin position="402"/>
        <end position="414"/>
    </location>
</feature>
<feature type="compositionally biased region" description="Basic and acidic residues" evidence="1">
    <location>
        <begin position="196"/>
        <end position="206"/>
    </location>
</feature>
<feature type="compositionally biased region" description="Polar residues" evidence="1">
    <location>
        <begin position="87"/>
        <end position="97"/>
    </location>
</feature>
<dbReference type="EMBL" id="JAPQKN010000001">
    <property type="protein sequence ID" value="KAJ5175516.1"/>
    <property type="molecule type" value="Genomic_DNA"/>
</dbReference>
<accession>A0A9W9IH30</accession>
<feature type="region of interest" description="Disordered" evidence="1">
    <location>
        <begin position="681"/>
        <end position="763"/>
    </location>
</feature>